<feature type="region of interest" description="Disordered" evidence="1">
    <location>
        <begin position="1"/>
        <end position="149"/>
    </location>
</feature>
<protein>
    <submittedName>
        <fullName evidence="2">Uncharacterized protein</fullName>
    </submittedName>
</protein>
<sequence>MFLASGTQPLTSTPTAATLNMTVPPKWMRKPTKERELCYSDIEHDDVDDDRSSLSEMTETEMDEEEMQPSGDVPPDSGENRDCSSEELHSLKQQFTNHDNIDDTSMTETSTETRIDEDEDSDDPDYEYEHDGYRDDEYVDDEWEEDWRN</sequence>
<reference evidence="2 3" key="1">
    <citation type="journal article" date="2016" name="Mol. Biol. Evol.">
        <title>Comparative Genomics of Early-Diverging Mushroom-Forming Fungi Provides Insights into the Origins of Lignocellulose Decay Capabilities.</title>
        <authorList>
            <person name="Nagy L.G."/>
            <person name="Riley R."/>
            <person name="Tritt A."/>
            <person name="Adam C."/>
            <person name="Daum C."/>
            <person name="Floudas D."/>
            <person name="Sun H."/>
            <person name="Yadav J.S."/>
            <person name="Pangilinan J."/>
            <person name="Larsson K.H."/>
            <person name="Matsuura K."/>
            <person name="Barry K."/>
            <person name="Labutti K."/>
            <person name="Kuo R."/>
            <person name="Ohm R.A."/>
            <person name="Bhattacharya S.S."/>
            <person name="Shirouzu T."/>
            <person name="Yoshinaga Y."/>
            <person name="Martin F.M."/>
            <person name="Grigoriev I.V."/>
            <person name="Hibbett D.S."/>
        </authorList>
    </citation>
    <scope>NUCLEOTIDE SEQUENCE [LARGE SCALE GENOMIC DNA]</scope>
    <source>
        <strain evidence="2 3">HHB14362 ss-1</strain>
    </source>
</reference>
<accession>A0A165UVV6</accession>
<gene>
    <name evidence="2" type="ORF">NEOLEDRAFT_778700</name>
</gene>
<dbReference type="Proteomes" id="UP000076761">
    <property type="component" value="Unassembled WGS sequence"/>
</dbReference>
<organism evidence="2 3">
    <name type="scientific">Neolentinus lepideus HHB14362 ss-1</name>
    <dbReference type="NCBI Taxonomy" id="1314782"/>
    <lineage>
        <taxon>Eukaryota</taxon>
        <taxon>Fungi</taxon>
        <taxon>Dikarya</taxon>
        <taxon>Basidiomycota</taxon>
        <taxon>Agaricomycotina</taxon>
        <taxon>Agaricomycetes</taxon>
        <taxon>Gloeophyllales</taxon>
        <taxon>Gloeophyllaceae</taxon>
        <taxon>Neolentinus</taxon>
    </lineage>
</organism>
<evidence type="ECO:0000313" key="2">
    <source>
        <dbReference type="EMBL" id="KZT28776.1"/>
    </source>
</evidence>
<feature type="compositionally biased region" description="Low complexity" evidence="1">
    <location>
        <begin position="103"/>
        <end position="112"/>
    </location>
</feature>
<dbReference type="EMBL" id="KV425556">
    <property type="protein sequence ID" value="KZT28776.1"/>
    <property type="molecule type" value="Genomic_DNA"/>
</dbReference>
<feature type="compositionally biased region" description="Basic and acidic residues" evidence="1">
    <location>
        <begin position="78"/>
        <end position="90"/>
    </location>
</feature>
<dbReference type="AlphaFoldDB" id="A0A165UVV6"/>
<feature type="compositionally biased region" description="Polar residues" evidence="1">
    <location>
        <begin position="1"/>
        <end position="21"/>
    </location>
</feature>
<keyword evidence="3" id="KW-1185">Reference proteome</keyword>
<proteinExistence type="predicted"/>
<evidence type="ECO:0000313" key="3">
    <source>
        <dbReference type="Proteomes" id="UP000076761"/>
    </source>
</evidence>
<feature type="compositionally biased region" description="Acidic residues" evidence="1">
    <location>
        <begin position="58"/>
        <end position="67"/>
    </location>
</feature>
<dbReference type="InParanoid" id="A0A165UVV6"/>
<name>A0A165UVV6_9AGAM</name>
<feature type="compositionally biased region" description="Acidic residues" evidence="1">
    <location>
        <begin position="137"/>
        <end position="149"/>
    </location>
</feature>
<feature type="compositionally biased region" description="Acidic residues" evidence="1">
    <location>
        <begin position="115"/>
        <end position="126"/>
    </location>
</feature>
<evidence type="ECO:0000256" key="1">
    <source>
        <dbReference type="SAM" id="MobiDB-lite"/>
    </source>
</evidence>
<feature type="compositionally biased region" description="Basic and acidic residues" evidence="1">
    <location>
        <begin position="31"/>
        <end position="42"/>
    </location>
</feature>
<feature type="compositionally biased region" description="Basic and acidic residues" evidence="1">
    <location>
        <begin position="127"/>
        <end position="136"/>
    </location>
</feature>